<proteinExistence type="predicted"/>
<evidence type="ECO:0000256" key="1">
    <source>
        <dbReference type="SAM" id="Phobius"/>
    </source>
</evidence>
<keyword evidence="3" id="KW-1185">Reference proteome</keyword>
<protein>
    <submittedName>
        <fullName evidence="2">Uncharacterized protein</fullName>
    </submittedName>
</protein>
<feature type="transmembrane region" description="Helical" evidence="1">
    <location>
        <begin position="37"/>
        <end position="62"/>
    </location>
</feature>
<sequence>MADLEILRHLAMLVGGLALIVFGFWGSNKFRWPFDGIAAFAAPIGLLLSIVGVILLIIPTFFTKP</sequence>
<dbReference type="Proteomes" id="UP000019141">
    <property type="component" value="Unassembled WGS sequence"/>
</dbReference>
<dbReference type="AlphaFoldDB" id="W4L8C2"/>
<comment type="caution">
    <text evidence="2">The sequence shown here is derived from an EMBL/GenBank/DDBJ whole genome shotgun (WGS) entry which is preliminary data.</text>
</comment>
<gene>
    <name evidence="2" type="ORF">ETSY1_38475</name>
</gene>
<evidence type="ECO:0000313" key="3">
    <source>
        <dbReference type="Proteomes" id="UP000019141"/>
    </source>
</evidence>
<keyword evidence="1" id="KW-1133">Transmembrane helix</keyword>
<organism evidence="2 3">
    <name type="scientific">Entotheonella factor</name>
    <dbReference type="NCBI Taxonomy" id="1429438"/>
    <lineage>
        <taxon>Bacteria</taxon>
        <taxon>Pseudomonadati</taxon>
        <taxon>Nitrospinota/Tectimicrobiota group</taxon>
        <taxon>Candidatus Tectimicrobiota</taxon>
        <taxon>Candidatus Entotheonellia</taxon>
        <taxon>Candidatus Entotheonellales</taxon>
        <taxon>Candidatus Entotheonellaceae</taxon>
        <taxon>Candidatus Entotheonella</taxon>
    </lineage>
</organism>
<keyword evidence="1" id="KW-0472">Membrane</keyword>
<keyword evidence="1" id="KW-0812">Transmembrane</keyword>
<name>W4L8C2_ENTF1</name>
<accession>W4L8C2</accession>
<dbReference type="HOGENOM" id="CLU_206396_0_0_7"/>
<evidence type="ECO:0000313" key="2">
    <source>
        <dbReference type="EMBL" id="ETW93606.1"/>
    </source>
</evidence>
<reference evidence="2 3" key="1">
    <citation type="journal article" date="2014" name="Nature">
        <title>An environmental bacterial taxon with a large and distinct metabolic repertoire.</title>
        <authorList>
            <person name="Wilson M.C."/>
            <person name="Mori T."/>
            <person name="Ruckert C."/>
            <person name="Uria A.R."/>
            <person name="Helf M.J."/>
            <person name="Takada K."/>
            <person name="Gernert C."/>
            <person name="Steffens U.A."/>
            <person name="Heycke N."/>
            <person name="Schmitt S."/>
            <person name="Rinke C."/>
            <person name="Helfrich E.J."/>
            <person name="Brachmann A.O."/>
            <person name="Gurgui C."/>
            <person name="Wakimoto T."/>
            <person name="Kracht M."/>
            <person name="Crusemann M."/>
            <person name="Hentschel U."/>
            <person name="Abe I."/>
            <person name="Matsunaga S."/>
            <person name="Kalinowski J."/>
            <person name="Takeyama H."/>
            <person name="Piel J."/>
        </authorList>
    </citation>
    <scope>NUCLEOTIDE SEQUENCE [LARGE SCALE GENOMIC DNA]</scope>
    <source>
        <strain evidence="3">TSY1</strain>
    </source>
</reference>
<dbReference type="EMBL" id="AZHW01001204">
    <property type="protein sequence ID" value="ETW93606.1"/>
    <property type="molecule type" value="Genomic_DNA"/>
</dbReference>
<feature type="transmembrane region" description="Helical" evidence="1">
    <location>
        <begin position="6"/>
        <end position="25"/>
    </location>
</feature>